<dbReference type="Pfam" id="PF09334">
    <property type="entry name" value="tRNA-synt_1g"/>
    <property type="match status" value="1"/>
</dbReference>
<evidence type="ECO:0000256" key="10">
    <source>
        <dbReference type="RuleBase" id="RU363039"/>
    </source>
</evidence>
<dbReference type="InterPro" id="IPR014758">
    <property type="entry name" value="Met-tRNA_synth"/>
</dbReference>
<dbReference type="InterPro" id="IPR014729">
    <property type="entry name" value="Rossmann-like_a/b/a_fold"/>
</dbReference>
<evidence type="ECO:0000256" key="7">
    <source>
        <dbReference type="ARBA" id="ARBA00023146"/>
    </source>
</evidence>
<name>A0A4P9YWJ0_9FUNG</name>
<dbReference type="GO" id="GO:0005739">
    <property type="term" value="C:mitochondrion"/>
    <property type="evidence" value="ECO:0007669"/>
    <property type="project" value="UniProtKB-ARBA"/>
</dbReference>
<keyword evidence="4 10" id="KW-0547">Nucleotide-binding</keyword>
<evidence type="ECO:0000256" key="4">
    <source>
        <dbReference type="ARBA" id="ARBA00022741"/>
    </source>
</evidence>
<evidence type="ECO:0000256" key="5">
    <source>
        <dbReference type="ARBA" id="ARBA00022840"/>
    </source>
</evidence>
<dbReference type="SUPFAM" id="SSF52374">
    <property type="entry name" value="Nucleotidylyl transferase"/>
    <property type="match status" value="1"/>
</dbReference>
<feature type="domain" description="Methionyl/Leucyl tRNA synthetase" evidence="11">
    <location>
        <begin position="11"/>
        <end position="382"/>
    </location>
</feature>
<dbReference type="CDD" id="cd00814">
    <property type="entry name" value="MetRS_core"/>
    <property type="match status" value="1"/>
</dbReference>
<dbReference type="OrthoDB" id="24670at2759"/>
<dbReference type="InterPro" id="IPR009080">
    <property type="entry name" value="tRNAsynth_Ia_anticodon-bd"/>
</dbReference>
<dbReference type="InterPro" id="IPR041872">
    <property type="entry name" value="Anticodon_Met"/>
</dbReference>
<proteinExistence type="inferred from homology"/>
<organism evidence="12 13">
    <name type="scientific">Syncephalis pseudoplumigaleata</name>
    <dbReference type="NCBI Taxonomy" id="1712513"/>
    <lineage>
        <taxon>Eukaryota</taxon>
        <taxon>Fungi</taxon>
        <taxon>Fungi incertae sedis</taxon>
        <taxon>Zoopagomycota</taxon>
        <taxon>Zoopagomycotina</taxon>
        <taxon>Zoopagomycetes</taxon>
        <taxon>Zoopagales</taxon>
        <taxon>Piptocephalidaceae</taxon>
        <taxon>Syncephalis</taxon>
    </lineage>
</organism>
<evidence type="ECO:0000256" key="9">
    <source>
        <dbReference type="ARBA" id="ARBA00068817"/>
    </source>
</evidence>
<evidence type="ECO:0000256" key="3">
    <source>
        <dbReference type="ARBA" id="ARBA00022598"/>
    </source>
</evidence>
<comment type="similarity">
    <text evidence="1 10">Belongs to the class-I aminoacyl-tRNA synthetase family.</text>
</comment>
<dbReference type="GO" id="GO:0004825">
    <property type="term" value="F:methionine-tRNA ligase activity"/>
    <property type="evidence" value="ECO:0007669"/>
    <property type="project" value="UniProtKB-EC"/>
</dbReference>
<accession>A0A4P9YWJ0</accession>
<evidence type="ECO:0000259" key="11">
    <source>
        <dbReference type="Pfam" id="PF09334"/>
    </source>
</evidence>
<keyword evidence="5 10" id="KW-0067">ATP-binding</keyword>
<reference evidence="13" key="1">
    <citation type="journal article" date="2018" name="Nat. Microbiol.">
        <title>Leveraging single-cell genomics to expand the fungal tree of life.</title>
        <authorList>
            <person name="Ahrendt S.R."/>
            <person name="Quandt C.A."/>
            <person name="Ciobanu D."/>
            <person name="Clum A."/>
            <person name="Salamov A."/>
            <person name="Andreopoulos B."/>
            <person name="Cheng J.F."/>
            <person name="Woyke T."/>
            <person name="Pelin A."/>
            <person name="Henrissat B."/>
            <person name="Reynolds N.K."/>
            <person name="Benny G.L."/>
            <person name="Smith M.E."/>
            <person name="James T.Y."/>
            <person name="Grigoriev I.V."/>
        </authorList>
    </citation>
    <scope>NUCLEOTIDE SEQUENCE [LARGE SCALE GENOMIC DNA]</scope>
    <source>
        <strain evidence="13">Benny S71-1</strain>
    </source>
</reference>
<keyword evidence="6 10" id="KW-0648">Protein biosynthesis</keyword>
<evidence type="ECO:0000313" key="13">
    <source>
        <dbReference type="Proteomes" id="UP000278143"/>
    </source>
</evidence>
<dbReference type="AlphaFoldDB" id="A0A4P9YWJ0"/>
<dbReference type="Gene3D" id="1.10.730.10">
    <property type="entry name" value="Isoleucyl-tRNA Synthetase, Domain 1"/>
    <property type="match status" value="1"/>
</dbReference>
<keyword evidence="7 10" id="KW-0030">Aminoacyl-tRNA synthetase</keyword>
<sequence length="535" mass="60874">MPAVPVRRKPFYVTTPIFYVNADPHIGHLYSVVMADTIRRYQQLHDRSTLLATGTDEHGLKIQQAAQQLQLDPQTLCDRVSARFKDLTTTAGVLGDDVVFTRTTDDLHVCTVKKLWRRLMESGHIYKGVHEGWYSVSDEAFYLPAQVKQTQDPATGETITVAIESGQRVEWITEENYKFRLSAFREPLRRWLQDNPQLILPETRYNEVMAYLSQELPDLSVSRPRTRLTWGIPVPDDDDHVIYVWLDALANYLTATRTYGSLHGDMDAVPSAWPADVHIVGKDIIKFHAVYWPAFLMAANLPLPRRILAHAHWTMGRQKMSKSRGNVADPFALLDKYGSDATRYFLMRDGGLADDSDYSEELVRKRYKKELLGQLGNLLARTISPTLLPQGYIPSPPHATQLQTDDREIRSGLLELPHMVAAHFDQYEFGKGIACIEQTITQANKYFTDQTPWTLTASDNPSDHQRLATILFHTLETLRMAGIQLQPVMPNKMNTLLNILGVPSDQRRWSDVTLTEEEAGRRSVLPADKPLFPKL</sequence>
<dbReference type="Gene3D" id="2.170.220.10">
    <property type="match status" value="1"/>
</dbReference>
<dbReference type="Gene3D" id="3.40.50.620">
    <property type="entry name" value="HUPs"/>
    <property type="match status" value="1"/>
</dbReference>
<keyword evidence="13" id="KW-1185">Reference proteome</keyword>
<evidence type="ECO:0000256" key="6">
    <source>
        <dbReference type="ARBA" id="ARBA00022917"/>
    </source>
</evidence>
<evidence type="ECO:0000256" key="2">
    <source>
        <dbReference type="ARBA" id="ARBA00012838"/>
    </source>
</evidence>
<gene>
    <name evidence="12" type="ORF">SYNPS1DRAFT_18811</name>
</gene>
<dbReference type="PANTHER" id="PTHR43326:SF1">
    <property type="entry name" value="METHIONINE--TRNA LIGASE, MITOCHONDRIAL"/>
    <property type="match status" value="1"/>
</dbReference>
<comment type="catalytic activity">
    <reaction evidence="8">
        <text>tRNA(Met) + L-methionine + ATP = L-methionyl-tRNA(Met) + AMP + diphosphate</text>
        <dbReference type="Rhea" id="RHEA:13481"/>
        <dbReference type="Rhea" id="RHEA-COMP:9667"/>
        <dbReference type="Rhea" id="RHEA-COMP:9698"/>
        <dbReference type="ChEBI" id="CHEBI:30616"/>
        <dbReference type="ChEBI" id="CHEBI:33019"/>
        <dbReference type="ChEBI" id="CHEBI:57844"/>
        <dbReference type="ChEBI" id="CHEBI:78442"/>
        <dbReference type="ChEBI" id="CHEBI:78530"/>
        <dbReference type="ChEBI" id="CHEBI:456215"/>
        <dbReference type="EC" id="6.1.1.10"/>
    </reaction>
</comment>
<dbReference type="Proteomes" id="UP000278143">
    <property type="component" value="Unassembled WGS sequence"/>
</dbReference>
<protein>
    <recommendedName>
        <fullName evidence="9">Probable methionine--tRNA ligase, mitochondrial</fullName>
        <ecNumber evidence="2">6.1.1.10</ecNumber>
    </recommendedName>
</protein>
<dbReference type="InterPro" id="IPR023457">
    <property type="entry name" value="Met-tRNA_synth_2"/>
</dbReference>
<dbReference type="InterPro" id="IPR033911">
    <property type="entry name" value="MetRS_core"/>
</dbReference>
<dbReference type="NCBIfam" id="TIGR00398">
    <property type="entry name" value="metG"/>
    <property type="match status" value="1"/>
</dbReference>
<dbReference type="EC" id="6.1.1.10" evidence="2"/>
<dbReference type="SUPFAM" id="SSF47323">
    <property type="entry name" value="Anticodon-binding domain of a subclass of class I aminoacyl-tRNA synthetases"/>
    <property type="match status" value="1"/>
</dbReference>
<dbReference type="FunFam" id="2.170.220.10:FF:000001">
    <property type="entry name" value="methionine--tRNA ligase, mitochondrial"/>
    <property type="match status" value="1"/>
</dbReference>
<dbReference type="EMBL" id="KZ991103">
    <property type="protein sequence ID" value="RKP23310.1"/>
    <property type="molecule type" value="Genomic_DNA"/>
</dbReference>
<evidence type="ECO:0000313" key="12">
    <source>
        <dbReference type="EMBL" id="RKP23310.1"/>
    </source>
</evidence>
<keyword evidence="3 10" id="KW-0436">Ligase</keyword>
<dbReference type="PANTHER" id="PTHR43326">
    <property type="entry name" value="METHIONYL-TRNA SYNTHETASE"/>
    <property type="match status" value="1"/>
</dbReference>
<dbReference type="PRINTS" id="PR01041">
    <property type="entry name" value="TRNASYNTHMET"/>
</dbReference>
<evidence type="ECO:0000256" key="1">
    <source>
        <dbReference type="ARBA" id="ARBA00005594"/>
    </source>
</evidence>
<dbReference type="InterPro" id="IPR015413">
    <property type="entry name" value="Methionyl/Leucyl_tRNA_Synth"/>
</dbReference>
<dbReference type="GO" id="GO:0006431">
    <property type="term" value="P:methionyl-tRNA aminoacylation"/>
    <property type="evidence" value="ECO:0007669"/>
    <property type="project" value="InterPro"/>
</dbReference>
<evidence type="ECO:0000256" key="8">
    <source>
        <dbReference type="ARBA" id="ARBA00047364"/>
    </source>
</evidence>
<dbReference type="CDD" id="cd07957">
    <property type="entry name" value="Anticodon_Ia_Met"/>
    <property type="match status" value="1"/>
</dbReference>
<dbReference type="GO" id="GO:0005524">
    <property type="term" value="F:ATP binding"/>
    <property type="evidence" value="ECO:0007669"/>
    <property type="project" value="UniProtKB-KW"/>
</dbReference>